<dbReference type="Proteomes" id="UP000828048">
    <property type="component" value="Chromosome 4"/>
</dbReference>
<evidence type="ECO:0000313" key="1">
    <source>
        <dbReference type="EMBL" id="KAH7860264.1"/>
    </source>
</evidence>
<sequence length="319" mass="36053">MASFGSQGTPSRSSPCAKGKDKAGNQARARQRLQLEERASWTPALTETFLQCCADDIDNFGRVSTSLEKAAWLRVVADFNKRTNSNLQITQLKNRWDQLKREWVAWRMLNDDRSVTGIGWNPAKKTVTGPDHWWATMILRNKLAAKFKDAGLEHADLMERVFRDVTATGAGAYVPRSRQERMAEVESDNSHDLHSDGTNAVHSPEQFGPAVAKRLKSDSVARGSGTQSDLHIEAIKKLSSLPIFKDENNHECQELHWWAIRLFEKAGKVDAFLGFNSDVGRQTWLYYEHCAALNTYERGHSRDEAIPPPYFPPPPYDLL</sequence>
<organism evidence="1 2">
    <name type="scientific">Vaccinium darrowii</name>
    <dbReference type="NCBI Taxonomy" id="229202"/>
    <lineage>
        <taxon>Eukaryota</taxon>
        <taxon>Viridiplantae</taxon>
        <taxon>Streptophyta</taxon>
        <taxon>Embryophyta</taxon>
        <taxon>Tracheophyta</taxon>
        <taxon>Spermatophyta</taxon>
        <taxon>Magnoliopsida</taxon>
        <taxon>eudicotyledons</taxon>
        <taxon>Gunneridae</taxon>
        <taxon>Pentapetalae</taxon>
        <taxon>asterids</taxon>
        <taxon>Ericales</taxon>
        <taxon>Ericaceae</taxon>
        <taxon>Vaccinioideae</taxon>
        <taxon>Vaccinieae</taxon>
        <taxon>Vaccinium</taxon>
    </lineage>
</organism>
<accession>A0ACB7Z3D7</accession>
<comment type="caution">
    <text evidence="1">The sequence shown here is derived from an EMBL/GenBank/DDBJ whole genome shotgun (WGS) entry which is preliminary data.</text>
</comment>
<reference evidence="1 2" key="1">
    <citation type="journal article" date="2021" name="Hortic Res">
        <title>High-quality reference genome and annotation aids understanding of berry development for evergreen blueberry (Vaccinium darrowii).</title>
        <authorList>
            <person name="Yu J."/>
            <person name="Hulse-Kemp A.M."/>
            <person name="Babiker E."/>
            <person name="Staton M."/>
        </authorList>
    </citation>
    <scope>NUCLEOTIDE SEQUENCE [LARGE SCALE GENOMIC DNA]</scope>
    <source>
        <strain evidence="2">cv. NJ 8807/NJ 8810</strain>
        <tissue evidence="1">Young leaf</tissue>
    </source>
</reference>
<keyword evidence="2" id="KW-1185">Reference proteome</keyword>
<proteinExistence type="predicted"/>
<evidence type="ECO:0000313" key="2">
    <source>
        <dbReference type="Proteomes" id="UP000828048"/>
    </source>
</evidence>
<protein>
    <submittedName>
        <fullName evidence="1">Uncharacterized protein</fullName>
    </submittedName>
</protein>
<gene>
    <name evidence="1" type="ORF">Vadar_011364</name>
</gene>
<name>A0ACB7Z3D7_9ERIC</name>
<dbReference type="EMBL" id="CM037154">
    <property type="protein sequence ID" value="KAH7860264.1"/>
    <property type="molecule type" value="Genomic_DNA"/>
</dbReference>